<name>A0AA87Z2F4_FICCA</name>
<feature type="region of interest" description="Disordered" evidence="1">
    <location>
        <begin position="1"/>
        <end position="52"/>
    </location>
</feature>
<evidence type="ECO:0000256" key="1">
    <source>
        <dbReference type="SAM" id="MobiDB-lite"/>
    </source>
</evidence>
<gene>
    <name evidence="2" type="ORF">TIFTF001_001587</name>
</gene>
<proteinExistence type="predicted"/>
<feature type="compositionally biased region" description="Low complexity" evidence="1">
    <location>
        <begin position="1"/>
        <end position="22"/>
    </location>
</feature>
<sequence>MDTTAMTSTTTALRSLASVSTSESRSPRRDQSRPLQITISTARSIATPPDRDLPDEICHDLLPIVIFPARSVATSMLKIAMPTRSWFMPPSYFRHRHHRCQDFRPTRRET</sequence>
<organism evidence="2 3">
    <name type="scientific">Ficus carica</name>
    <name type="common">Common fig</name>
    <dbReference type="NCBI Taxonomy" id="3494"/>
    <lineage>
        <taxon>Eukaryota</taxon>
        <taxon>Viridiplantae</taxon>
        <taxon>Streptophyta</taxon>
        <taxon>Embryophyta</taxon>
        <taxon>Tracheophyta</taxon>
        <taxon>Spermatophyta</taxon>
        <taxon>Magnoliopsida</taxon>
        <taxon>eudicotyledons</taxon>
        <taxon>Gunneridae</taxon>
        <taxon>Pentapetalae</taxon>
        <taxon>rosids</taxon>
        <taxon>fabids</taxon>
        <taxon>Rosales</taxon>
        <taxon>Moraceae</taxon>
        <taxon>Ficeae</taxon>
        <taxon>Ficus</taxon>
    </lineage>
</organism>
<comment type="caution">
    <text evidence="2">The sequence shown here is derived from an EMBL/GenBank/DDBJ whole genome shotgun (WGS) entry which is preliminary data.</text>
</comment>
<keyword evidence="3" id="KW-1185">Reference proteome</keyword>
<dbReference type="AlphaFoldDB" id="A0AA87Z2F4"/>
<dbReference type="Proteomes" id="UP001187192">
    <property type="component" value="Unassembled WGS sequence"/>
</dbReference>
<feature type="compositionally biased region" description="Polar residues" evidence="1">
    <location>
        <begin position="33"/>
        <end position="44"/>
    </location>
</feature>
<reference evidence="2" key="1">
    <citation type="submission" date="2023-07" db="EMBL/GenBank/DDBJ databases">
        <title>draft genome sequence of fig (Ficus carica).</title>
        <authorList>
            <person name="Takahashi T."/>
            <person name="Nishimura K."/>
        </authorList>
    </citation>
    <scope>NUCLEOTIDE SEQUENCE</scope>
</reference>
<evidence type="ECO:0000313" key="3">
    <source>
        <dbReference type="Proteomes" id="UP001187192"/>
    </source>
</evidence>
<accession>A0AA87Z2F4</accession>
<dbReference type="EMBL" id="BTGU01000002">
    <property type="protein sequence ID" value="GMN27317.1"/>
    <property type="molecule type" value="Genomic_DNA"/>
</dbReference>
<evidence type="ECO:0000313" key="2">
    <source>
        <dbReference type="EMBL" id="GMN27317.1"/>
    </source>
</evidence>
<protein>
    <submittedName>
        <fullName evidence="2">Uncharacterized protein</fullName>
    </submittedName>
</protein>